<evidence type="ECO:0000313" key="9">
    <source>
        <dbReference type="Proteomes" id="UP000322454"/>
    </source>
</evidence>
<feature type="active site" description="Proton donor/acceptor" evidence="6">
    <location>
        <position position="172"/>
    </location>
</feature>
<dbReference type="PIRSF" id="PIRSF000722">
    <property type="entry name" value="Acetate_prop_kin"/>
    <property type="match status" value="1"/>
</dbReference>
<dbReference type="PANTHER" id="PTHR21060:SF15">
    <property type="entry name" value="ACETATE KINASE-RELATED"/>
    <property type="match status" value="1"/>
</dbReference>
<dbReference type="GO" id="GO:0006083">
    <property type="term" value="P:acetate metabolic process"/>
    <property type="evidence" value="ECO:0007669"/>
    <property type="project" value="TreeGrafter"/>
</dbReference>
<comment type="similarity">
    <text evidence="1 6 7">Belongs to the acetokinase family.</text>
</comment>
<dbReference type="GO" id="GO:0005524">
    <property type="term" value="F:ATP binding"/>
    <property type="evidence" value="ECO:0007669"/>
    <property type="project" value="UniProtKB-KW"/>
</dbReference>
<dbReference type="GO" id="GO:0006085">
    <property type="term" value="P:acetyl-CoA biosynthetic process"/>
    <property type="evidence" value="ECO:0007669"/>
    <property type="project" value="UniProtKB-UniRule"/>
</dbReference>
<evidence type="ECO:0000256" key="4">
    <source>
        <dbReference type="ARBA" id="ARBA00022777"/>
    </source>
</evidence>
<keyword evidence="4 6" id="KW-0418">Kinase</keyword>
<dbReference type="AlphaFoldDB" id="A0A520X7D7"/>
<evidence type="ECO:0000256" key="7">
    <source>
        <dbReference type="RuleBase" id="RU003835"/>
    </source>
</evidence>
<dbReference type="GO" id="GO:0000287">
    <property type="term" value="F:magnesium ion binding"/>
    <property type="evidence" value="ECO:0007669"/>
    <property type="project" value="UniProtKB-UniRule"/>
</dbReference>
<dbReference type="HAMAP" id="MF_00020">
    <property type="entry name" value="Acetate_kinase"/>
    <property type="match status" value="1"/>
</dbReference>
<evidence type="ECO:0000313" key="8">
    <source>
        <dbReference type="EMBL" id="RZV37117.1"/>
    </source>
</evidence>
<dbReference type="SUPFAM" id="SSF53067">
    <property type="entry name" value="Actin-like ATPase domain"/>
    <property type="match status" value="2"/>
</dbReference>
<feature type="binding site" evidence="6">
    <location>
        <position position="115"/>
    </location>
    <ligand>
        <name>substrate</name>
    </ligand>
</feature>
<name>A0A520X7D7_9DELT</name>
<dbReference type="PANTHER" id="PTHR21060">
    <property type="entry name" value="ACETATE KINASE"/>
    <property type="match status" value="1"/>
</dbReference>
<keyword evidence="5 6" id="KW-0067">ATP-binding</keyword>
<dbReference type="NCBIfam" id="TIGR00016">
    <property type="entry name" value="ackA"/>
    <property type="match status" value="1"/>
</dbReference>
<dbReference type="UniPathway" id="UPA00340">
    <property type="reaction ID" value="UER00458"/>
</dbReference>
<dbReference type="PROSITE" id="PS01076">
    <property type="entry name" value="ACETATE_KINASE_2"/>
    <property type="match status" value="1"/>
</dbReference>
<dbReference type="Pfam" id="PF00871">
    <property type="entry name" value="Acetate_kinase"/>
    <property type="match status" value="1"/>
</dbReference>
<feature type="binding site" evidence="6">
    <location>
        <begin position="236"/>
        <end position="240"/>
    </location>
    <ligand>
        <name>ATP</name>
        <dbReference type="ChEBI" id="CHEBI:30616"/>
    </ligand>
</feature>
<reference evidence="8 9" key="1">
    <citation type="submission" date="2019-01" db="EMBL/GenBank/DDBJ databases">
        <title>Insights into ecological role of a new deltaproteobacterial order Candidatus Sinidesulfobacterales (Sva0485) by metagenomics and metatranscriptomics.</title>
        <authorList>
            <person name="Tan S."/>
            <person name="Liu J."/>
            <person name="Fang Y."/>
            <person name="Hedlund B."/>
            <person name="Lian Z.-H."/>
            <person name="Huang L.-Y."/>
            <person name="Li J.-T."/>
            <person name="Huang L.-N."/>
            <person name="Li W.-J."/>
            <person name="Jiang H.-C."/>
            <person name="Dong H.-L."/>
            <person name="Shu W.-S."/>
        </authorList>
    </citation>
    <scope>NUCLEOTIDE SEQUENCE [LARGE SCALE GENOMIC DNA]</scope>
    <source>
        <strain evidence="8">AP4</strain>
    </source>
</reference>
<comment type="subcellular location">
    <subcellularLocation>
        <location evidence="6">Cytoplasm</location>
    </subcellularLocation>
</comment>
<feature type="site" description="Transition state stabilizer" evidence="6">
    <location>
        <position position="204"/>
    </location>
</feature>
<dbReference type="EC" id="2.7.2.1" evidence="6"/>
<dbReference type="Proteomes" id="UP000322454">
    <property type="component" value="Unassembled WGS sequence"/>
</dbReference>
<dbReference type="PRINTS" id="PR00471">
    <property type="entry name" value="ACETATEKNASE"/>
</dbReference>
<dbReference type="PROSITE" id="PS01075">
    <property type="entry name" value="ACETATE_KINASE_1"/>
    <property type="match status" value="1"/>
</dbReference>
<dbReference type="InterPro" id="IPR000890">
    <property type="entry name" value="Aliphatic_acid_kin_short-chain"/>
</dbReference>
<comment type="subunit">
    <text evidence="6">Homodimer.</text>
</comment>
<organism evidence="8 9">
    <name type="scientific">Candidatus Acidulodesulfobacterium acidiphilum</name>
    <dbReference type="NCBI Taxonomy" id="2597224"/>
    <lineage>
        <taxon>Bacteria</taxon>
        <taxon>Deltaproteobacteria</taxon>
        <taxon>Candidatus Acidulodesulfobacterales</taxon>
        <taxon>Candidatus Acidulodesulfobacterium</taxon>
    </lineage>
</organism>
<feature type="site" description="Transition state stabilizer" evidence="6">
    <location>
        <position position="269"/>
    </location>
</feature>
<evidence type="ECO:0000256" key="5">
    <source>
        <dbReference type="ARBA" id="ARBA00022840"/>
    </source>
</evidence>
<feature type="binding site" evidence="6">
    <location>
        <position position="425"/>
    </location>
    <ligand>
        <name>Mg(2+)</name>
        <dbReference type="ChEBI" id="CHEBI:18420"/>
    </ligand>
</feature>
<keyword evidence="6" id="KW-0460">Magnesium</keyword>
<comment type="caution">
    <text evidence="6">Lacks conserved residue(s) required for the propagation of feature annotation.</text>
</comment>
<comment type="caution">
    <text evidence="8">The sequence shown here is derived from an EMBL/GenBank/DDBJ whole genome shotgun (WGS) entry which is preliminary data.</text>
</comment>
<proteinExistence type="inferred from homology"/>
<keyword evidence="6" id="KW-0963">Cytoplasm</keyword>
<feature type="binding site" evidence="6">
    <location>
        <position position="12"/>
    </location>
    <ligand>
        <name>Mg(2+)</name>
        <dbReference type="ChEBI" id="CHEBI:18420"/>
    </ligand>
</feature>
<accession>A0A520X7D7</accession>
<comment type="cofactor">
    <cofactor evidence="6">
        <name>Mg(2+)</name>
        <dbReference type="ChEBI" id="CHEBI:18420"/>
    </cofactor>
    <cofactor evidence="6">
        <name>Mn(2+)</name>
        <dbReference type="ChEBI" id="CHEBI:29035"/>
    </cofactor>
    <text evidence="6">Mg(2+). Can also accept Mn(2+).</text>
</comment>
<dbReference type="InterPro" id="IPR004372">
    <property type="entry name" value="Ac/propionate_kinase"/>
</dbReference>
<comment type="function">
    <text evidence="6">Catalyzes the formation of acetyl phosphate from acetate and ATP. Can also catalyze the reverse reaction.</text>
</comment>
<feature type="binding site" evidence="6">
    <location>
        <begin position="356"/>
        <end position="360"/>
    </location>
    <ligand>
        <name>ATP</name>
        <dbReference type="ChEBI" id="CHEBI:30616"/>
    </ligand>
</feature>
<evidence type="ECO:0000256" key="1">
    <source>
        <dbReference type="ARBA" id="ARBA00008748"/>
    </source>
</evidence>
<dbReference type="GO" id="GO:0008776">
    <property type="term" value="F:acetate kinase activity"/>
    <property type="evidence" value="ECO:0007669"/>
    <property type="project" value="UniProtKB-UniRule"/>
</dbReference>
<evidence type="ECO:0000256" key="6">
    <source>
        <dbReference type="HAMAP-Rule" id="MF_00020"/>
    </source>
</evidence>
<gene>
    <name evidence="6" type="primary">ackA</name>
    <name evidence="8" type="ORF">EVJ48_09455</name>
</gene>
<sequence>MLTENLKIISINSGSSSIKFSLFNFSNYSADSKNGVSPLNNIDRVLSCRIEEIGTEYGSFYLKDKNKTENEKRNFSDHETALKFILQKIAFINDLTKESEKKGQSASYNVLVAHRYVHGGKDYVKPLIAGGEDVKKLAELNDIAPLHNPSNLKGLEVMKSLMPDARQVCIFDTAFHAGVPDYAAIYPIPIEYYEKMGIKKYGFHGISYAFIVNLFNIYNKYKYGDKNAIKKMVICHLGNGASVCAVNNGKSVDTSMGYTPLEGLMMGTRCGNIDPEVPFILKKKLNLTDDDLNKILNKKSGLLGISKKTYDFKELTEFDDEYSKLALKMYIYRIIKFIGQYAAVLNGIDALVFTGGIGENSGPLRKEVCDNLTYLGLKLDGEKNTAAAKYFQSHNPFGTVNIDDSVKPINDESSSVKVFAVHTDEELQMAFESINLLDDLKNSNKN</sequence>
<keyword evidence="3 6" id="KW-0547">Nucleotide-binding</keyword>
<dbReference type="Gene3D" id="3.30.420.40">
    <property type="match status" value="2"/>
</dbReference>
<dbReference type="InterPro" id="IPR043129">
    <property type="entry name" value="ATPase_NBD"/>
</dbReference>
<evidence type="ECO:0000256" key="3">
    <source>
        <dbReference type="ARBA" id="ARBA00022741"/>
    </source>
</evidence>
<keyword evidence="6" id="KW-0479">Metal-binding</keyword>
<dbReference type="GO" id="GO:0005737">
    <property type="term" value="C:cytoplasm"/>
    <property type="evidence" value="ECO:0007669"/>
    <property type="project" value="UniProtKB-SubCell"/>
</dbReference>
<evidence type="ECO:0000256" key="2">
    <source>
        <dbReference type="ARBA" id="ARBA00022679"/>
    </source>
</evidence>
<comment type="pathway">
    <text evidence="6">Metabolic intermediate biosynthesis; acetyl-CoA biosynthesis; acetyl-CoA from acetate: step 1/2.</text>
</comment>
<keyword evidence="2 6" id="KW-0808">Transferase</keyword>
<protein>
    <recommendedName>
        <fullName evidence="6">Acetate kinase</fullName>
        <ecNumber evidence="6">2.7.2.1</ecNumber>
    </recommendedName>
    <alternativeName>
        <fullName evidence="6">Acetokinase</fullName>
    </alternativeName>
</protein>
<comment type="catalytic activity">
    <reaction evidence="6">
        <text>acetate + ATP = acetyl phosphate + ADP</text>
        <dbReference type="Rhea" id="RHEA:11352"/>
        <dbReference type="ChEBI" id="CHEBI:22191"/>
        <dbReference type="ChEBI" id="CHEBI:30089"/>
        <dbReference type="ChEBI" id="CHEBI:30616"/>
        <dbReference type="ChEBI" id="CHEBI:456216"/>
        <dbReference type="EC" id="2.7.2.1"/>
    </reaction>
</comment>
<dbReference type="EMBL" id="SHMQ01000044">
    <property type="protein sequence ID" value="RZV37117.1"/>
    <property type="molecule type" value="Genomic_DNA"/>
</dbReference>
<feature type="binding site" evidence="6">
    <location>
        <position position="19"/>
    </location>
    <ligand>
        <name>ATP</name>
        <dbReference type="ChEBI" id="CHEBI:30616"/>
    </ligand>
</feature>
<dbReference type="InterPro" id="IPR023865">
    <property type="entry name" value="Aliphatic_acid_kinase_CS"/>
</dbReference>